<evidence type="ECO:0000256" key="6">
    <source>
        <dbReference type="ARBA" id="ARBA00022729"/>
    </source>
</evidence>
<dbReference type="InterPro" id="IPR039670">
    <property type="entry name" value="NPC2-like"/>
</dbReference>
<sequence length="168" mass="18735">MLVRTLSGTFTLFIILLPVVSALRALPHILWTGGKKAPEIRWRWQNLGGEHDLISIEHLSISPDPPRPGEPVSVFVSGRTSEMIQRGAQYFSEVKYGSSVLSKGWHDFCGLTLESGYYCPILPGEFHLDETFELPSNIPSGKFTILTIGQTREGAEMFFVRSEILVGK</sequence>
<evidence type="ECO:0000313" key="10">
    <source>
        <dbReference type="EMBL" id="KZP01496.1"/>
    </source>
</evidence>
<comment type="subunit">
    <text evidence="3">Monomer.</text>
</comment>
<name>A0A167S1P5_CALVF</name>
<evidence type="ECO:0000256" key="5">
    <source>
        <dbReference type="ARBA" id="ARBA00022448"/>
    </source>
</evidence>
<dbReference type="GO" id="GO:0032934">
    <property type="term" value="F:sterol binding"/>
    <property type="evidence" value="ECO:0007669"/>
    <property type="project" value="InterPro"/>
</dbReference>
<comment type="function">
    <text evidence="1">Catalyzes the intermembrane transfer of phosphatidylglycerol and phosphatidylinositol.</text>
</comment>
<keyword evidence="7" id="KW-0445">Lipid transport</keyword>
<dbReference type="SMART" id="SM00737">
    <property type="entry name" value="ML"/>
    <property type="match status" value="1"/>
</dbReference>
<dbReference type="InterPro" id="IPR014756">
    <property type="entry name" value="Ig_E-set"/>
</dbReference>
<feature type="domain" description="MD-2-related lipid-recognition" evidence="9">
    <location>
        <begin position="44"/>
        <end position="164"/>
    </location>
</feature>
<evidence type="ECO:0000256" key="1">
    <source>
        <dbReference type="ARBA" id="ARBA00002053"/>
    </source>
</evidence>
<dbReference type="Proteomes" id="UP000076738">
    <property type="component" value="Unassembled WGS sequence"/>
</dbReference>
<dbReference type="SUPFAM" id="SSF81296">
    <property type="entry name" value="E set domains"/>
    <property type="match status" value="1"/>
</dbReference>
<evidence type="ECO:0000256" key="8">
    <source>
        <dbReference type="SAM" id="SignalP"/>
    </source>
</evidence>
<keyword evidence="11" id="KW-1185">Reference proteome</keyword>
<accession>A0A167S1P5</accession>
<evidence type="ECO:0000313" key="11">
    <source>
        <dbReference type="Proteomes" id="UP000076738"/>
    </source>
</evidence>
<proteinExistence type="inferred from homology"/>
<protein>
    <recommendedName>
        <fullName evidence="4">Phosphatidylglycerol/phosphatidylinositol transfer protein</fullName>
    </recommendedName>
</protein>
<feature type="chain" id="PRO_5007892094" description="Phosphatidylglycerol/phosphatidylinositol transfer protein" evidence="8">
    <location>
        <begin position="23"/>
        <end position="168"/>
    </location>
</feature>
<dbReference type="PANTHER" id="PTHR11306">
    <property type="entry name" value="NIEMANN PICK TYPE C2 PROTEIN NPC2-RELATED"/>
    <property type="match status" value="1"/>
</dbReference>
<comment type="similarity">
    <text evidence="2">Belongs to the NPC2 family.</text>
</comment>
<gene>
    <name evidence="10" type="ORF">CALVIDRAFT_7717</name>
</gene>
<keyword evidence="5" id="KW-0813">Transport</keyword>
<dbReference type="AlphaFoldDB" id="A0A167S1P5"/>
<evidence type="ECO:0000259" key="9">
    <source>
        <dbReference type="SMART" id="SM00737"/>
    </source>
</evidence>
<reference evidence="10 11" key="1">
    <citation type="journal article" date="2016" name="Mol. Biol. Evol.">
        <title>Comparative Genomics of Early-Diverging Mushroom-Forming Fungi Provides Insights into the Origins of Lignocellulose Decay Capabilities.</title>
        <authorList>
            <person name="Nagy L.G."/>
            <person name="Riley R."/>
            <person name="Tritt A."/>
            <person name="Adam C."/>
            <person name="Daum C."/>
            <person name="Floudas D."/>
            <person name="Sun H."/>
            <person name="Yadav J.S."/>
            <person name="Pangilinan J."/>
            <person name="Larsson K.H."/>
            <person name="Matsuura K."/>
            <person name="Barry K."/>
            <person name="Labutti K."/>
            <person name="Kuo R."/>
            <person name="Ohm R.A."/>
            <person name="Bhattacharya S.S."/>
            <person name="Shirouzu T."/>
            <person name="Yoshinaga Y."/>
            <person name="Martin F.M."/>
            <person name="Grigoriev I.V."/>
            <person name="Hibbett D.S."/>
        </authorList>
    </citation>
    <scope>NUCLEOTIDE SEQUENCE [LARGE SCALE GENOMIC DNA]</scope>
    <source>
        <strain evidence="10 11">TUFC12733</strain>
    </source>
</reference>
<evidence type="ECO:0000256" key="3">
    <source>
        <dbReference type="ARBA" id="ARBA00011245"/>
    </source>
</evidence>
<dbReference type="GO" id="GO:0015918">
    <property type="term" value="P:sterol transport"/>
    <property type="evidence" value="ECO:0007669"/>
    <property type="project" value="InterPro"/>
</dbReference>
<keyword evidence="6 8" id="KW-0732">Signal</keyword>
<evidence type="ECO:0000256" key="2">
    <source>
        <dbReference type="ARBA" id="ARBA00006370"/>
    </source>
</evidence>
<dbReference type="PANTHER" id="PTHR11306:SF0">
    <property type="entry name" value="PHOSPHATIDYLGLYCEROL_PHOSPHATIDYLINOSITOL TRANSFER PROTEIN"/>
    <property type="match status" value="1"/>
</dbReference>
<evidence type="ECO:0000256" key="4">
    <source>
        <dbReference type="ARBA" id="ARBA00016056"/>
    </source>
</evidence>
<evidence type="ECO:0000256" key="7">
    <source>
        <dbReference type="ARBA" id="ARBA00023055"/>
    </source>
</evidence>
<feature type="signal peptide" evidence="8">
    <location>
        <begin position="1"/>
        <end position="22"/>
    </location>
</feature>
<dbReference type="OrthoDB" id="6409159at2759"/>
<organism evidence="10 11">
    <name type="scientific">Calocera viscosa (strain TUFC12733)</name>
    <dbReference type="NCBI Taxonomy" id="1330018"/>
    <lineage>
        <taxon>Eukaryota</taxon>
        <taxon>Fungi</taxon>
        <taxon>Dikarya</taxon>
        <taxon>Basidiomycota</taxon>
        <taxon>Agaricomycotina</taxon>
        <taxon>Dacrymycetes</taxon>
        <taxon>Dacrymycetales</taxon>
        <taxon>Dacrymycetaceae</taxon>
        <taxon>Calocera</taxon>
    </lineage>
</organism>
<dbReference type="InterPro" id="IPR003172">
    <property type="entry name" value="ML_dom"/>
</dbReference>
<dbReference type="EMBL" id="KV417266">
    <property type="protein sequence ID" value="KZP01496.1"/>
    <property type="molecule type" value="Genomic_DNA"/>
</dbReference>
<dbReference type="Pfam" id="PF02221">
    <property type="entry name" value="E1_DerP2_DerF2"/>
    <property type="match status" value="1"/>
</dbReference>